<dbReference type="EMBL" id="CP073078">
    <property type="protein sequence ID" value="QUD89833.1"/>
    <property type="molecule type" value="Genomic_DNA"/>
</dbReference>
<evidence type="ECO:0008006" key="4">
    <source>
        <dbReference type="Google" id="ProtNLM"/>
    </source>
</evidence>
<feature type="transmembrane region" description="Helical" evidence="1">
    <location>
        <begin position="123"/>
        <end position="141"/>
    </location>
</feature>
<reference evidence="2" key="1">
    <citation type="submission" date="2021-04" db="EMBL/GenBank/DDBJ databases">
        <title>The complete genome sequence of Caulobacter sp. S6.</title>
        <authorList>
            <person name="Tang Y."/>
            <person name="Ouyang W."/>
            <person name="Liu Q."/>
            <person name="Huang B."/>
            <person name="Guo Z."/>
            <person name="Lei P."/>
        </authorList>
    </citation>
    <scope>NUCLEOTIDE SEQUENCE</scope>
    <source>
        <strain evidence="2">S6</strain>
    </source>
</reference>
<feature type="transmembrane region" description="Helical" evidence="1">
    <location>
        <begin position="262"/>
        <end position="278"/>
    </location>
</feature>
<evidence type="ECO:0000256" key="1">
    <source>
        <dbReference type="SAM" id="Phobius"/>
    </source>
</evidence>
<dbReference type="RefSeq" id="WP_211939885.1">
    <property type="nucleotide sequence ID" value="NZ_CP073078.1"/>
</dbReference>
<feature type="transmembrane region" description="Helical" evidence="1">
    <location>
        <begin position="284"/>
        <end position="306"/>
    </location>
</feature>
<name>A0A975G2B4_9CAUL</name>
<sequence length="390" mass="39750">MHLAAIVVLGASGFGAFLGLPVILGALAAAHLLSDAQLGWLASAELLALMGGSLLATRLLRVRTWALVLPAILVAALADALSGGAHSAAWLFALRAIAGCGEGVCYSVALARLTAFGDPTKNASGFTAGVILGGSILLYALPVAEAKMGLPGVFGFLGLCLVAAAVLAPFLPNALPHSDAVSLSESSGSSGAWLGRLLLGGVFFYNLGFTSFWAYSERLGLAGRVSQEQISAALSAANLISAASCLAAYWIGRRWGVFKPQILAFLAVALIFATWSTSDGAAGYWARTMVYFQLLAVAVVLQLSLVAQVDRTGRIGALVPAAQGVGQALGPALGAYLLGFGHGYGPELAMESVSIALAALATAGGYWLAKATHPHLARPACAQSPPPQLV</sequence>
<dbReference type="Proteomes" id="UP000676409">
    <property type="component" value="Chromosome"/>
</dbReference>
<feature type="transmembrane region" description="Helical" evidence="1">
    <location>
        <begin position="88"/>
        <end position="111"/>
    </location>
</feature>
<dbReference type="InterPro" id="IPR036259">
    <property type="entry name" value="MFS_trans_sf"/>
</dbReference>
<feature type="transmembrane region" description="Helical" evidence="1">
    <location>
        <begin position="352"/>
        <end position="369"/>
    </location>
</feature>
<proteinExistence type="predicted"/>
<keyword evidence="1" id="KW-0472">Membrane</keyword>
<keyword evidence="1" id="KW-1133">Transmembrane helix</keyword>
<feature type="transmembrane region" description="Helical" evidence="1">
    <location>
        <begin position="318"/>
        <end position="340"/>
    </location>
</feature>
<organism evidence="2 3">
    <name type="scientific">Phenylobacterium montanum</name>
    <dbReference type="NCBI Taxonomy" id="2823693"/>
    <lineage>
        <taxon>Bacteria</taxon>
        <taxon>Pseudomonadati</taxon>
        <taxon>Pseudomonadota</taxon>
        <taxon>Alphaproteobacteria</taxon>
        <taxon>Caulobacterales</taxon>
        <taxon>Caulobacteraceae</taxon>
        <taxon>Phenylobacterium</taxon>
    </lineage>
</organism>
<dbReference type="AlphaFoldDB" id="A0A975G2B4"/>
<dbReference type="KEGG" id="caul:KCG34_08170"/>
<accession>A0A975G2B4</accession>
<feature type="transmembrane region" description="Helical" evidence="1">
    <location>
        <begin position="193"/>
        <end position="215"/>
    </location>
</feature>
<feature type="transmembrane region" description="Helical" evidence="1">
    <location>
        <begin position="230"/>
        <end position="250"/>
    </location>
</feature>
<feature type="transmembrane region" description="Helical" evidence="1">
    <location>
        <begin position="38"/>
        <end position="57"/>
    </location>
</feature>
<keyword evidence="3" id="KW-1185">Reference proteome</keyword>
<dbReference type="Gene3D" id="1.20.1250.20">
    <property type="entry name" value="MFS general substrate transporter like domains"/>
    <property type="match status" value="1"/>
</dbReference>
<evidence type="ECO:0000313" key="3">
    <source>
        <dbReference type="Proteomes" id="UP000676409"/>
    </source>
</evidence>
<feature type="transmembrane region" description="Helical" evidence="1">
    <location>
        <begin position="64"/>
        <end position="82"/>
    </location>
</feature>
<evidence type="ECO:0000313" key="2">
    <source>
        <dbReference type="EMBL" id="QUD89833.1"/>
    </source>
</evidence>
<protein>
    <recommendedName>
        <fullName evidence="4">MFS transporter</fullName>
    </recommendedName>
</protein>
<dbReference type="SUPFAM" id="SSF103473">
    <property type="entry name" value="MFS general substrate transporter"/>
    <property type="match status" value="1"/>
</dbReference>
<feature type="transmembrane region" description="Helical" evidence="1">
    <location>
        <begin position="153"/>
        <end position="172"/>
    </location>
</feature>
<keyword evidence="1" id="KW-0812">Transmembrane</keyword>
<gene>
    <name evidence="2" type="ORF">KCG34_08170</name>
</gene>